<dbReference type="SUPFAM" id="SSF55874">
    <property type="entry name" value="ATPase domain of HSP90 chaperone/DNA topoisomerase II/histidine kinase"/>
    <property type="match status" value="1"/>
</dbReference>
<evidence type="ECO:0000256" key="2">
    <source>
        <dbReference type="ARBA" id="ARBA00004651"/>
    </source>
</evidence>
<keyword evidence="9 18" id="KW-0418">Kinase</keyword>
<evidence type="ECO:0000256" key="5">
    <source>
        <dbReference type="ARBA" id="ARBA00022553"/>
    </source>
</evidence>
<dbReference type="InterPro" id="IPR003661">
    <property type="entry name" value="HisK_dim/P_dom"/>
</dbReference>
<evidence type="ECO:0000256" key="14">
    <source>
        <dbReference type="SAM" id="Coils"/>
    </source>
</evidence>
<evidence type="ECO:0000256" key="4">
    <source>
        <dbReference type="ARBA" id="ARBA00022475"/>
    </source>
</evidence>
<dbReference type="InterPro" id="IPR005467">
    <property type="entry name" value="His_kinase_dom"/>
</dbReference>
<evidence type="ECO:0000256" key="15">
    <source>
        <dbReference type="SAM" id="Phobius"/>
    </source>
</evidence>
<accession>A0A1M5ZIF6</accession>
<dbReference type="GeneID" id="89510198"/>
<feature type="transmembrane region" description="Helical" evidence="15">
    <location>
        <begin position="18"/>
        <end position="36"/>
    </location>
</feature>
<keyword evidence="14" id="KW-0175">Coiled coil</keyword>
<dbReference type="InterPro" id="IPR036097">
    <property type="entry name" value="HisK_dim/P_sf"/>
</dbReference>
<dbReference type="GO" id="GO:0005886">
    <property type="term" value="C:plasma membrane"/>
    <property type="evidence" value="ECO:0007669"/>
    <property type="project" value="UniProtKB-SubCell"/>
</dbReference>
<dbReference type="FunFam" id="1.10.287.130:FF:000001">
    <property type="entry name" value="Two-component sensor histidine kinase"/>
    <property type="match status" value="1"/>
</dbReference>
<dbReference type="CDD" id="cd06225">
    <property type="entry name" value="HAMP"/>
    <property type="match status" value="1"/>
</dbReference>
<dbReference type="SMART" id="SM00304">
    <property type="entry name" value="HAMP"/>
    <property type="match status" value="1"/>
</dbReference>
<dbReference type="Gene3D" id="6.10.340.10">
    <property type="match status" value="1"/>
</dbReference>
<dbReference type="InterPro" id="IPR036890">
    <property type="entry name" value="HATPase_C_sf"/>
</dbReference>
<proteinExistence type="predicted"/>
<evidence type="ECO:0000256" key="10">
    <source>
        <dbReference type="ARBA" id="ARBA00022840"/>
    </source>
</evidence>
<feature type="transmembrane region" description="Helical" evidence="15">
    <location>
        <begin position="182"/>
        <end position="202"/>
    </location>
</feature>
<evidence type="ECO:0000313" key="18">
    <source>
        <dbReference type="EMBL" id="SHI23992.1"/>
    </source>
</evidence>
<keyword evidence="6" id="KW-0808">Transferase</keyword>
<keyword evidence="11 15" id="KW-1133">Transmembrane helix</keyword>
<keyword evidence="5" id="KW-0597">Phosphoprotein</keyword>
<dbReference type="PROSITE" id="PS50885">
    <property type="entry name" value="HAMP"/>
    <property type="match status" value="1"/>
</dbReference>
<comment type="catalytic activity">
    <reaction evidence="1">
        <text>ATP + protein L-histidine = ADP + protein N-phospho-L-histidine.</text>
        <dbReference type="EC" id="2.7.13.3"/>
    </reaction>
</comment>
<dbReference type="SUPFAM" id="SSF47384">
    <property type="entry name" value="Homodimeric domain of signal transducing histidine kinase"/>
    <property type="match status" value="1"/>
</dbReference>
<evidence type="ECO:0000256" key="3">
    <source>
        <dbReference type="ARBA" id="ARBA00012438"/>
    </source>
</evidence>
<dbReference type="GO" id="GO:0005524">
    <property type="term" value="F:ATP binding"/>
    <property type="evidence" value="ECO:0007669"/>
    <property type="project" value="UniProtKB-KW"/>
</dbReference>
<reference evidence="19" key="1">
    <citation type="submission" date="2016-11" db="EMBL/GenBank/DDBJ databases">
        <authorList>
            <person name="Varghese N."/>
            <person name="Submissions S."/>
        </authorList>
    </citation>
    <scope>NUCLEOTIDE SEQUENCE [LARGE SCALE GENOMIC DNA]</scope>
    <source>
        <strain evidence="19">DSM 3071</strain>
    </source>
</reference>
<dbReference type="Gene3D" id="1.10.287.130">
    <property type="match status" value="1"/>
</dbReference>
<gene>
    <name evidence="18" type="ORF">SAMN02745229_02295</name>
</gene>
<feature type="domain" description="HAMP" evidence="17">
    <location>
        <begin position="203"/>
        <end position="255"/>
    </location>
</feature>
<dbReference type="PROSITE" id="PS50109">
    <property type="entry name" value="HIS_KIN"/>
    <property type="match status" value="1"/>
</dbReference>
<keyword evidence="10" id="KW-0067">ATP-binding</keyword>
<feature type="coiled-coil region" evidence="14">
    <location>
        <begin position="236"/>
        <end position="274"/>
    </location>
</feature>
<keyword evidence="13 15" id="KW-0472">Membrane</keyword>
<dbReference type="InterPro" id="IPR004358">
    <property type="entry name" value="Sig_transdc_His_kin-like_C"/>
</dbReference>
<dbReference type="PANTHER" id="PTHR45528">
    <property type="entry name" value="SENSOR HISTIDINE KINASE CPXA"/>
    <property type="match status" value="1"/>
</dbReference>
<dbReference type="Pfam" id="PF02518">
    <property type="entry name" value="HATPase_c"/>
    <property type="match status" value="1"/>
</dbReference>
<dbReference type="CDD" id="cd00082">
    <property type="entry name" value="HisKA"/>
    <property type="match status" value="1"/>
</dbReference>
<keyword evidence="12" id="KW-0902">Two-component regulatory system</keyword>
<dbReference type="PRINTS" id="PR00344">
    <property type="entry name" value="BCTRLSENSOR"/>
</dbReference>
<keyword evidence="8" id="KW-0547">Nucleotide-binding</keyword>
<dbReference type="Pfam" id="PF00512">
    <property type="entry name" value="HisKA"/>
    <property type="match status" value="1"/>
</dbReference>
<dbReference type="Proteomes" id="UP000184278">
    <property type="component" value="Unassembled WGS sequence"/>
</dbReference>
<dbReference type="Gene3D" id="3.30.565.10">
    <property type="entry name" value="Histidine kinase-like ATPase, C-terminal domain"/>
    <property type="match status" value="1"/>
</dbReference>
<evidence type="ECO:0000256" key="6">
    <source>
        <dbReference type="ARBA" id="ARBA00022679"/>
    </source>
</evidence>
<evidence type="ECO:0000259" key="16">
    <source>
        <dbReference type="PROSITE" id="PS50109"/>
    </source>
</evidence>
<evidence type="ECO:0000256" key="9">
    <source>
        <dbReference type="ARBA" id="ARBA00022777"/>
    </source>
</evidence>
<evidence type="ECO:0000256" key="11">
    <source>
        <dbReference type="ARBA" id="ARBA00022989"/>
    </source>
</evidence>
<evidence type="ECO:0000259" key="17">
    <source>
        <dbReference type="PROSITE" id="PS50885"/>
    </source>
</evidence>
<evidence type="ECO:0000256" key="1">
    <source>
        <dbReference type="ARBA" id="ARBA00000085"/>
    </source>
</evidence>
<evidence type="ECO:0000256" key="8">
    <source>
        <dbReference type="ARBA" id="ARBA00022741"/>
    </source>
</evidence>
<name>A0A1M5ZIF6_BUTFI</name>
<keyword evidence="7 15" id="KW-0812">Transmembrane</keyword>
<sequence>MNKENNTKKIKRPLRRDFMLIFTVLLVGMVGGVLLFNNTLLEKYYINNKVEAITSAYESVNDAMNSGDILSDSFNIELMRICERYNIDVIVADENSNVVKSSSPDYFYLQQKLWGNMLGFTDDNGKTIILIEKNKYMLQIDTDERTGTDYMEMFGFLDNGNVFMIRSALEGIKDSVRISNNFMTYVAFGILIIGSVLSYFLARRITKPISKLTEISNQMKALDFDAKYTSKHRNELDLLGENINELSETLEKTISELKTANLELKKDIESKEKIDKMRSEFLSNVSHELKTPIALIQGYAEGLQDGIVDDDPDSRKYYCDVIVDEAGKMNKMVKQLMTLNELEFGKNTINMERFDIVTVIQNYLKSADILARQKNVTVQMQDLGPVYVWADEFKTWEVLQNYYSNAINHIGGDRIIKISLTKGDGVVRVSVFNTGDPIPGESLDHIWEKFYKVDKARTREYGGSGVGLSIVKAIMDSMDRKYGVINHEDGVEFWFELETRSIDEQVLSNKAE</sequence>
<keyword evidence="19" id="KW-1185">Reference proteome</keyword>
<dbReference type="SMART" id="SM00387">
    <property type="entry name" value="HATPase_c"/>
    <property type="match status" value="1"/>
</dbReference>
<dbReference type="RefSeq" id="WP_242951177.1">
    <property type="nucleotide sequence ID" value="NZ_FQXK01000019.1"/>
</dbReference>
<dbReference type="EC" id="2.7.13.3" evidence="3"/>
<evidence type="ECO:0000313" key="19">
    <source>
        <dbReference type="Proteomes" id="UP000184278"/>
    </source>
</evidence>
<dbReference type="InterPro" id="IPR003660">
    <property type="entry name" value="HAMP_dom"/>
</dbReference>
<dbReference type="PANTHER" id="PTHR45528:SF1">
    <property type="entry name" value="SENSOR HISTIDINE KINASE CPXA"/>
    <property type="match status" value="1"/>
</dbReference>
<organism evidence="18 19">
    <name type="scientific">Butyrivibrio fibrisolvens DSM 3071</name>
    <dbReference type="NCBI Taxonomy" id="1121131"/>
    <lineage>
        <taxon>Bacteria</taxon>
        <taxon>Bacillati</taxon>
        <taxon>Bacillota</taxon>
        <taxon>Clostridia</taxon>
        <taxon>Lachnospirales</taxon>
        <taxon>Lachnospiraceae</taxon>
        <taxon>Butyrivibrio</taxon>
    </lineage>
</organism>
<dbReference type="Pfam" id="PF00672">
    <property type="entry name" value="HAMP"/>
    <property type="match status" value="1"/>
</dbReference>
<dbReference type="SUPFAM" id="SSF158472">
    <property type="entry name" value="HAMP domain-like"/>
    <property type="match status" value="1"/>
</dbReference>
<feature type="domain" description="Histidine kinase" evidence="16">
    <location>
        <begin position="284"/>
        <end position="501"/>
    </location>
</feature>
<dbReference type="InterPro" id="IPR003594">
    <property type="entry name" value="HATPase_dom"/>
</dbReference>
<keyword evidence="4" id="KW-1003">Cell membrane</keyword>
<dbReference type="GO" id="GO:0000155">
    <property type="term" value="F:phosphorelay sensor kinase activity"/>
    <property type="evidence" value="ECO:0007669"/>
    <property type="project" value="InterPro"/>
</dbReference>
<dbReference type="InterPro" id="IPR050398">
    <property type="entry name" value="HssS/ArlS-like"/>
</dbReference>
<evidence type="ECO:0000256" key="13">
    <source>
        <dbReference type="ARBA" id="ARBA00023136"/>
    </source>
</evidence>
<dbReference type="EMBL" id="FQXK01000019">
    <property type="protein sequence ID" value="SHI23992.1"/>
    <property type="molecule type" value="Genomic_DNA"/>
</dbReference>
<dbReference type="SMART" id="SM00388">
    <property type="entry name" value="HisKA"/>
    <property type="match status" value="1"/>
</dbReference>
<evidence type="ECO:0000256" key="7">
    <source>
        <dbReference type="ARBA" id="ARBA00022692"/>
    </source>
</evidence>
<protein>
    <recommendedName>
        <fullName evidence="3">histidine kinase</fullName>
        <ecNumber evidence="3">2.7.13.3</ecNumber>
    </recommendedName>
</protein>
<dbReference type="STRING" id="1121131.SAMN02745229_02295"/>
<evidence type="ECO:0000256" key="12">
    <source>
        <dbReference type="ARBA" id="ARBA00023012"/>
    </source>
</evidence>
<comment type="subcellular location">
    <subcellularLocation>
        <location evidence="2">Cell membrane</location>
        <topology evidence="2">Multi-pass membrane protein</topology>
    </subcellularLocation>
</comment>
<dbReference type="AlphaFoldDB" id="A0A1M5ZIF6"/>